<evidence type="ECO:0000313" key="1">
    <source>
        <dbReference type="EMBL" id="MQL73554.1"/>
    </source>
</evidence>
<protein>
    <submittedName>
        <fullName evidence="1">Uncharacterized protein</fullName>
    </submittedName>
</protein>
<dbReference type="Proteomes" id="UP000652761">
    <property type="component" value="Unassembled WGS sequence"/>
</dbReference>
<sequence length="93" mass="9833">MEGLRSSSATNWLLVAGGEGGARCRASRVLHFRAPNGGAQHGAISRVLVWRRATAVAPAFPRPPSPFAAFPSAEKQEFSDPLQAMIPSFAACL</sequence>
<accession>A0A843TW10</accession>
<comment type="caution">
    <text evidence="1">The sequence shown here is derived from an EMBL/GenBank/DDBJ whole genome shotgun (WGS) entry which is preliminary data.</text>
</comment>
<gene>
    <name evidence="1" type="ORF">Taro_005919</name>
</gene>
<evidence type="ECO:0000313" key="2">
    <source>
        <dbReference type="Proteomes" id="UP000652761"/>
    </source>
</evidence>
<dbReference type="AlphaFoldDB" id="A0A843TW10"/>
<name>A0A843TW10_COLES</name>
<dbReference type="EMBL" id="NMUH01000172">
    <property type="protein sequence ID" value="MQL73554.1"/>
    <property type="molecule type" value="Genomic_DNA"/>
</dbReference>
<reference evidence="1" key="1">
    <citation type="submission" date="2017-07" db="EMBL/GenBank/DDBJ databases">
        <title>Taro Niue Genome Assembly and Annotation.</title>
        <authorList>
            <person name="Atibalentja N."/>
            <person name="Keating K."/>
            <person name="Fields C.J."/>
        </authorList>
    </citation>
    <scope>NUCLEOTIDE SEQUENCE</scope>
    <source>
        <strain evidence="1">Niue_2</strain>
        <tissue evidence="1">Leaf</tissue>
    </source>
</reference>
<organism evidence="1 2">
    <name type="scientific">Colocasia esculenta</name>
    <name type="common">Wild taro</name>
    <name type="synonym">Arum esculentum</name>
    <dbReference type="NCBI Taxonomy" id="4460"/>
    <lineage>
        <taxon>Eukaryota</taxon>
        <taxon>Viridiplantae</taxon>
        <taxon>Streptophyta</taxon>
        <taxon>Embryophyta</taxon>
        <taxon>Tracheophyta</taxon>
        <taxon>Spermatophyta</taxon>
        <taxon>Magnoliopsida</taxon>
        <taxon>Liliopsida</taxon>
        <taxon>Araceae</taxon>
        <taxon>Aroideae</taxon>
        <taxon>Colocasieae</taxon>
        <taxon>Colocasia</taxon>
    </lineage>
</organism>
<proteinExistence type="predicted"/>
<keyword evidence="2" id="KW-1185">Reference proteome</keyword>